<accession>A0AC34RA06</accession>
<protein>
    <submittedName>
        <fullName evidence="2">Uncharacterized protein</fullName>
    </submittedName>
</protein>
<organism evidence="1 2">
    <name type="scientific">Panagrolaimus sp. JU765</name>
    <dbReference type="NCBI Taxonomy" id="591449"/>
    <lineage>
        <taxon>Eukaryota</taxon>
        <taxon>Metazoa</taxon>
        <taxon>Ecdysozoa</taxon>
        <taxon>Nematoda</taxon>
        <taxon>Chromadorea</taxon>
        <taxon>Rhabditida</taxon>
        <taxon>Tylenchina</taxon>
        <taxon>Panagrolaimomorpha</taxon>
        <taxon>Panagrolaimoidea</taxon>
        <taxon>Panagrolaimidae</taxon>
        <taxon>Panagrolaimus</taxon>
    </lineage>
</organism>
<proteinExistence type="predicted"/>
<sequence length="167" mass="18956">MLVDNSKKIQDDAKSKKSDTHLLPEDHEKIVEMLKKPAKIHKNSESQRTPRFYFKETDTGTLSESPPSERERREKRAKKKLLRRMKRAEEFATRLSRELIKQQNCDLPPIASKSQSNVSTIPKEGTPETQGKLEKSAPVSPITKPSITVQEKESSTQNSEGKSPSKT</sequence>
<dbReference type="Proteomes" id="UP000887576">
    <property type="component" value="Unplaced"/>
</dbReference>
<evidence type="ECO:0000313" key="2">
    <source>
        <dbReference type="WBParaSite" id="JU765_v2.g4744.t1"/>
    </source>
</evidence>
<dbReference type="WBParaSite" id="JU765_v2.g4744.t1">
    <property type="protein sequence ID" value="JU765_v2.g4744.t1"/>
    <property type="gene ID" value="JU765_v2.g4744"/>
</dbReference>
<name>A0AC34RA06_9BILA</name>
<evidence type="ECO:0000313" key="1">
    <source>
        <dbReference type="Proteomes" id="UP000887576"/>
    </source>
</evidence>
<reference evidence="2" key="1">
    <citation type="submission" date="2022-11" db="UniProtKB">
        <authorList>
            <consortium name="WormBaseParasite"/>
        </authorList>
    </citation>
    <scope>IDENTIFICATION</scope>
</reference>